<dbReference type="GO" id="GO:0043546">
    <property type="term" value="F:molybdopterin cofactor binding"/>
    <property type="evidence" value="ECO:0007669"/>
    <property type="project" value="InterPro"/>
</dbReference>
<dbReference type="SUPFAM" id="SSF53706">
    <property type="entry name" value="Formate dehydrogenase/DMSO reductase, domains 1-3"/>
    <property type="match status" value="1"/>
</dbReference>
<dbReference type="EMBL" id="CAFABA010000010">
    <property type="protein sequence ID" value="CAB4816808.1"/>
    <property type="molecule type" value="Genomic_DNA"/>
</dbReference>
<reference evidence="8" key="1">
    <citation type="submission" date="2020-05" db="EMBL/GenBank/DDBJ databases">
        <authorList>
            <person name="Chiriac C."/>
            <person name="Salcher M."/>
            <person name="Ghai R."/>
            <person name="Kavagutti S V."/>
        </authorList>
    </citation>
    <scope>NUCLEOTIDE SEQUENCE</scope>
</reference>
<accession>A0A6J7FSJ3</accession>
<evidence type="ECO:0000313" key="8">
    <source>
        <dbReference type="EMBL" id="CAB4898406.1"/>
    </source>
</evidence>
<protein>
    <submittedName>
        <fullName evidence="8">Unannotated protein</fullName>
    </submittedName>
</protein>
<evidence type="ECO:0000259" key="5">
    <source>
        <dbReference type="PROSITE" id="PS51669"/>
    </source>
</evidence>
<evidence type="ECO:0000313" key="6">
    <source>
        <dbReference type="EMBL" id="CAB4754959.1"/>
    </source>
</evidence>
<gene>
    <name evidence="6" type="ORF">UFOPK2754_02035</name>
    <name evidence="7" type="ORF">UFOPK3139_00419</name>
    <name evidence="8" type="ORF">UFOPK3543_00716</name>
</gene>
<evidence type="ECO:0000256" key="3">
    <source>
        <dbReference type="ARBA" id="ARBA00023004"/>
    </source>
</evidence>
<dbReference type="PANTHER" id="PTHR43742:SF2">
    <property type="entry name" value="ASSIMILATORY NITRATE REDUCTASE CATALYTIC SUBUNIT"/>
    <property type="match status" value="1"/>
</dbReference>
<dbReference type="Pfam" id="PF04879">
    <property type="entry name" value="Molybdop_Fe4S4"/>
    <property type="match status" value="1"/>
</dbReference>
<dbReference type="InterPro" id="IPR009010">
    <property type="entry name" value="Asp_de-COase-like_dom_sf"/>
</dbReference>
<dbReference type="GO" id="GO:0046872">
    <property type="term" value="F:metal ion binding"/>
    <property type="evidence" value="ECO:0007669"/>
    <property type="project" value="UniProtKB-KW"/>
</dbReference>
<evidence type="ECO:0000256" key="4">
    <source>
        <dbReference type="ARBA" id="ARBA00023014"/>
    </source>
</evidence>
<dbReference type="Gene3D" id="2.20.25.90">
    <property type="entry name" value="ADC-like domains"/>
    <property type="match status" value="1"/>
</dbReference>
<dbReference type="GO" id="GO:0016491">
    <property type="term" value="F:oxidoreductase activity"/>
    <property type="evidence" value="ECO:0007669"/>
    <property type="project" value="InterPro"/>
</dbReference>
<keyword evidence="3" id="KW-0408">Iron</keyword>
<dbReference type="Gene3D" id="3.40.228.10">
    <property type="entry name" value="Dimethylsulfoxide Reductase, domain 2"/>
    <property type="match status" value="1"/>
</dbReference>
<dbReference type="Pfam" id="PF01568">
    <property type="entry name" value="Molydop_binding"/>
    <property type="match status" value="1"/>
</dbReference>
<dbReference type="SUPFAM" id="SSF50692">
    <property type="entry name" value="ADC-like"/>
    <property type="match status" value="1"/>
</dbReference>
<keyword evidence="4" id="KW-0411">Iron-sulfur</keyword>
<dbReference type="SMART" id="SM00926">
    <property type="entry name" value="Molybdop_Fe4S4"/>
    <property type="match status" value="1"/>
</dbReference>
<keyword evidence="2" id="KW-0479">Metal-binding</keyword>
<comment type="similarity">
    <text evidence="1">Belongs to the prokaryotic molybdopterin-containing oxidoreductase family.</text>
</comment>
<dbReference type="Gene3D" id="2.40.40.20">
    <property type="match status" value="1"/>
</dbReference>
<dbReference type="Pfam" id="PF00384">
    <property type="entry name" value="Molybdopterin"/>
    <property type="match status" value="1"/>
</dbReference>
<dbReference type="InterPro" id="IPR006656">
    <property type="entry name" value="Mopterin_OxRdtase"/>
</dbReference>
<dbReference type="EMBL" id="CAFBMH010000017">
    <property type="protein sequence ID" value="CAB4898406.1"/>
    <property type="molecule type" value="Genomic_DNA"/>
</dbReference>
<dbReference type="PROSITE" id="PS51669">
    <property type="entry name" value="4FE4S_MOW_BIS_MGD"/>
    <property type="match status" value="1"/>
</dbReference>
<sequence length="746" mass="80615">MSLDTTPPLAETDVAVRTHHRTCPLCEAMCGLEILTVGDQVTRVRGDRNDVWSKGYLCPKGAALGHLHHDLDRVRVPMVREGEIWREVTWDEAFARCEELLAPIVHEHGIRAVTAYIGNPAVHNYSLSRYTGALAAIPRMPVIWSAGTVDQWPKNLACAEMFGNAWAIPIPDVPRTDLFIVMGANPHASQGSLLSCPDLLGEIDRIRERGGRTIVIDPRRTGTAERAEEWLPIYPGTDAAFLLAIVNVLDVDDLVDLGTLDGRVRGVEEVLDAARAFTPEGVADACGISSERIRRLAHEIASTPRAVVYGRIGLCNQQFGTLASWAVDVVNVLTGHLDVEGGAMFPRPAIATLSSTARRRGPVRVGRWHTRVRKAPEVLGQAPLSCLAEEIATPGEGRVRALITIAGNPVLSAPDAGRLDEALPMLDAMISVDNFLNETSRHAHVILPGLSSLEQPHCDEALWGFAVRSAVRWSPAIFPRNDRPAEWEILIRLGAILAGTAAADVDVAALDDVLFADRATRHGVVAADVIDTGGLRGPDRFADLAIRSSPWGDGYGARPGGLTLDKLRTEHPHGVDFGPMTPRIDEILRTASGDVELAHDLILDDLPRLHEFIARDRAGLVLIGRRHVRSNNSWMHNISVLVKGRDRCTLVVNPHDAVALGLIDGRRARVTSEAASIEATVEISDEIRPGVVSLPHGWGHDKAGTRLSIAREHAGVNANLLAPAHLLDVPSGNAAVNGIPVEVCAI</sequence>
<evidence type="ECO:0000313" key="7">
    <source>
        <dbReference type="EMBL" id="CAB4816808.1"/>
    </source>
</evidence>
<dbReference type="EMBL" id="CAEZYR010000079">
    <property type="protein sequence ID" value="CAB4754959.1"/>
    <property type="molecule type" value="Genomic_DNA"/>
</dbReference>
<name>A0A6J7FSJ3_9ZZZZ</name>
<organism evidence="8">
    <name type="scientific">freshwater metagenome</name>
    <dbReference type="NCBI Taxonomy" id="449393"/>
    <lineage>
        <taxon>unclassified sequences</taxon>
        <taxon>metagenomes</taxon>
        <taxon>ecological metagenomes</taxon>
    </lineage>
</organism>
<dbReference type="InterPro" id="IPR006963">
    <property type="entry name" value="Mopterin_OxRdtase_4Fe-4S_dom"/>
</dbReference>
<proteinExistence type="inferred from homology"/>
<dbReference type="PANTHER" id="PTHR43742">
    <property type="entry name" value="TRIMETHYLAMINE-N-OXIDE REDUCTASE"/>
    <property type="match status" value="1"/>
</dbReference>
<feature type="domain" description="4Fe-4S Mo/W bis-MGD-type" evidence="5">
    <location>
        <begin position="16"/>
        <end position="72"/>
    </location>
</feature>
<dbReference type="InterPro" id="IPR006657">
    <property type="entry name" value="MoPterin_dinucl-bd_dom"/>
</dbReference>
<dbReference type="InterPro" id="IPR050612">
    <property type="entry name" value="Prok_Mopterin_Oxidored"/>
</dbReference>
<dbReference type="AlphaFoldDB" id="A0A6J7FSJ3"/>
<evidence type="ECO:0000256" key="2">
    <source>
        <dbReference type="ARBA" id="ARBA00022723"/>
    </source>
</evidence>
<dbReference type="GO" id="GO:0051536">
    <property type="term" value="F:iron-sulfur cluster binding"/>
    <property type="evidence" value="ECO:0007669"/>
    <property type="project" value="UniProtKB-KW"/>
</dbReference>
<dbReference type="Gene3D" id="3.40.50.740">
    <property type="match status" value="1"/>
</dbReference>
<evidence type="ECO:0000256" key="1">
    <source>
        <dbReference type="ARBA" id="ARBA00010312"/>
    </source>
</evidence>